<evidence type="ECO:0000313" key="3">
    <source>
        <dbReference type="EMBL" id="TNN87253.1"/>
    </source>
</evidence>
<feature type="region of interest" description="Disordered" evidence="1">
    <location>
        <begin position="123"/>
        <end position="146"/>
    </location>
</feature>
<sequence length="146" mass="16072">MSASFVIMLLTLGNFDYQCVVGSLEVTLERYIDAKLRGRDRLRLTSVYKDAPGDPRVSTAYSETSPKPVKHAHLRQTHRQTNTAAALPLLCLYICCLAPDVGCPAAAERSCQSSSRLLPVALTHHQSSRDSTQLRGKMPAEEGQEE</sequence>
<feature type="signal peptide" evidence="2">
    <location>
        <begin position="1"/>
        <end position="22"/>
    </location>
</feature>
<protein>
    <submittedName>
        <fullName evidence="3">Uncharacterized protein</fullName>
    </submittedName>
</protein>
<dbReference type="EMBL" id="SRLO01000011">
    <property type="protein sequence ID" value="TNN87253.1"/>
    <property type="molecule type" value="Genomic_DNA"/>
</dbReference>
<gene>
    <name evidence="3" type="ORF">EYF80_002455</name>
</gene>
<evidence type="ECO:0000256" key="2">
    <source>
        <dbReference type="SAM" id="SignalP"/>
    </source>
</evidence>
<proteinExistence type="predicted"/>
<evidence type="ECO:0000313" key="4">
    <source>
        <dbReference type="Proteomes" id="UP000314294"/>
    </source>
</evidence>
<feature type="chain" id="PRO_5021280875" evidence="2">
    <location>
        <begin position="23"/>
        <end position="146"/>
    </location>
</feature>
<keyword evidence="4" id="KW-1185">Reference proteome</keyword>
<name>A0A4Z2JBX2_9TELE</name>
<evidence type="ECO:0000256" key="1">
    <source>
        <dbReference type="SAM" id="MobiDB-lite"/>
    </source>
</evidence>
<dbReference type="AlphaFoldDB" id="A0A4Z2JBX2"/>
<accession>A0A4Z2JBX2</accession>
<dbReference type="Proteomes" id="UP000314294">
    <property type="component" value="Unassembled WGS sequence"/>
</dbReference>
<reference evidence="3 4" key="1">
    <citation type="submission" date="2019-03" db="EMBL/GenBank/DDBJ databases">
        <title>First draft genome of Liparis tanakae, snailfish: a comprehensive survey of snailfish specific genes.</title>
        <authorList>
            <person name="Kim W."/>
            <person name="Song I."/>
            <person name="Jeong J.-H."/>
            <person name="Kim D."/>
            <person name="Kim S."/>
            <person name="Ryu S."/>
            <person name="Song J.Y."/>
            <person name="Lee S.K."/>
        </authorList>
    </citation>
    <scope>NUCLEOTIDE SEQUENCE [LARGE SCALE GENOMIC DNA]</scope>
    <source>
        <tissue evidence="3">Muscle</tissue>
    </source>
</reference>
<organism evidence="3 4">
    <name type="scientific">Liparis tanakae</name>
    <name type="common">Tanaka's snailfish</name>
    <dbReference type="NCBI Taxonomy" id="230148"/>
    <lineage>
        <taxon>Eukaryota</taxon>
        <taxon>Metazoa</taxon>
        <taxon>Chordata</taxon>
        <taxon>Craniata</taxon>
        <taxon>Vertebrata</taxon>
        <taxon>Euteleostomi</taxon>
        <taxon>Actinopterygii</taxon>
        <taxon>Neopterygii</taxon>
        <taxon>Teleostei</taxon>
        <taxon>Neoteleostei</taxon>
        <taxon>Acanthomorphata</taxon>
        <taxon>Eupercaria</taxon>
        <taxon>Perciformes</taxon>
        <taxon>Cottioidei</taxon>
        <taxon>Cottales</taxon>
        <taxon>Liparidae</taxon>
        <taxon>Liparis</taxon>
    </lineage>
</organism>
<comment type="caution">
    <text evidence="3">The sequence shown here is derived from an EMBL/GenBank/DDBJ whole genome shotgun (WGS) entry which is preliminary data.</text>
</comment>
<keyword evidence="2" id="KW-0732">Signal</keyword>